<evidence type="ECO:0000313" key="2">
    <source>
        <dbReference type="EMBL" id="JAU69218.1"/>
    </source>
</evidence>
<keyword evidence="1" id="KW-1133">Transmembrane helix</keyword>
<accession>A0A1J3HM15</accession>
<protein>
    <submittedName>
        <fullName evidence="2">Uncharacterized protein</fullName>
    </submittedName>
</protein>
<gene>
    <name evidence="2" type="ORF">LE_TR1852_c4_g1_i1_g.4855</name>
</gene>
<proteinExistence type="predicted"/>
<dbReference type="AlphaFoldDB" id="A0A1J3HM15"/>
<feature type="transmembrane region" description="Helical" evidence="1">
    <location>
        <begin position="22"/>
        <end position="41"/>
    </location>
</feature>
<organism evidence="2">
    <name type="scientific">Noccaea caerulescens</name>
    <name type="common">Alpine penny-cress</name>
    <name type="synonym">Thlaspi caerulescens</name>
    <dbReference type="NCBI Taxonomy" id="107243"/>
    <lineage>
        <taxon>Eukaryota</taxon>
        <taxon>Viridiplantae</taxon>
        <taxon>Streptophyta</taxon>
        <taxon>Embryophyta</taxon>
        <taxon>Tracheophyta</taxon>
        <taxon>Spermatophyta</taxon>
        <taxon>Magnoliopsida</taxon>
        <taxon>eudicotyledons</taxon>
        <taxon>Gunneridae</taxon>
        <taxon>Pentapetalae</taxon>
        <taxon>rosids</taxon>
        <taxon>malvids</taxon>
        <taxon>Brassicales</taxon>
        <taxon>Brassicaceae</taxon>
        <taxon>Coluteocarpeae</taxon>
        <taxon>Noccaea</taxon>
    </lineage>
</organism>
<evidence type="ECO:0000256" key="1">
    <source>
        <dbReference type="SAM" id="Phobius"/>
    </source>
</evidence>
<sequence length="84" mass="10095">MLSSCVRQKSIGPRSIYKQMTMYFYMYVSGSGHSFLRHISLNKKEKKRKKKHLFVCLEKSYQGDERLAEKASDSYKYFFLFLYL</sequence>
<dbReference type="EMBL" id="GEVL01008123">
    <property type="protein sequence ID" value="JAU69218.1"/>
    <property type="molecule type" value="Transcribed_RNA"/>
</dbReference>
<name>A0A1J3HM15_NOCCA</name>
<keyword evidence="1" id="KW-0812">Transmembrane</keyword>
<reference evidence="2" key="1">
    <citation type="submission" date="2016-07" db="EMBL/GenBank/DDBJ databases">
        <title>De novo transcriptome assembly of four accessions of the metal hyperaccumulator plant Noccaea caerulescens.</title>
        <authorList>
            <person name="Blande D."/>
            <person name="Halimaa P."/>
            <person name="Tervahauta A.I."/>
            <person name="Aarts M.G."/>
            <person name="Karenlampi S.O."/>
        </authorList>
    </citation>
    <scope>NUCLEOTIDE SEQUENCE</scope>
</reference>
<keyword evidence="1" id="KW-0472">Membrane</keyword>